<protein>
    <recommendedName>
        <fullName evidence="4">SnoaL-like domain-containing protein</fullName>
    </recommendedName>
</protein>
<feature type="region of interest" description="Disordered" evidence="1">
    <location>
        <begin position="1"/>
        <end position="31"/>
    </location>
</feature>
<evidence type="ECO:0008006" key="4">
    <source>
        <dbReference type="Google" id="ProtNLM"/>
    </source>
</evidence>
<gene>
    <name evidence="2" type="ORF">BDY17DRAFT_297542</name>
</gene>
<dbReference type="EMBL" id="MU001635">
    <property type="protein sequence ID" value="KAF2483521.1"/>
    <property type="molecule type" value="Genomic_DNA"/>
</dbReference>
<reference evidence="2" key="1">
    <citation type="journal article" date="2020" name="Stud. Mycol.">
        <title>101 Dothideomycetes genomes: a test case for predicting lifestyles and emergence of pathogens.</title>
        <authorList>
            <person name="Haridas S."/>
            <person name="Albert R."/>
            <person name="Binder M."/>
            <person name="Bloem J."/>
            <person name="Labutti K."/>
            <person name="Salamov A."/>
            <person name="Andreopoulos B."/>
            <person name="Baker S."/>
            <person name="Barry K."/>
            <person name="Bills G."/>
            <person name="Bluhm B."/>
            <person name="Cannon C."/>
            <person name="Castanera R."/>
            <person name="Culley D."/>
            <person name="Daum C."/>
            <person name="Ezra D."/>
            <person name="Gonzalez J."/>
            <person name="Henrissat B."/>
            <person name="Kuo A."/>
            <person name="Liang C."/>
            <person name="Lipzen A."/>
            <person name="Lutzoni F."/>
            <person name="Magnuson J."/>
            <person name="Mondo S."/>
            <person name="Nolan M."/>
            <person name="Ohm R."/>
            <person name="Pangilinan J."/>
            <person name="Park H.-J."/>
            <person name="Ramirez L."/>
            <person name="Alfaro M."/>
            <person name="Sun H."/>
            <person name="Tritt A."/>
            <person name="Yoshinaga Y."/>
            <person name="Zwiers L.-H."/>
            <person name="Turgeon B."/>
            <person name="Goodwin S."/>
            <person name="Spatafora J."/>
            <person name="Crous P."/>
            <person name="Grigoriev I."/>
        </authorList>
    </citation>
    <scope>NUCLEOTIDE SEQUENCE</scope>
    <source>
        <strain evidence="2">CBS 113389</strain>
    </source>
</reference>
<organism evidence="2 3">
    <name type="scientific">Neohortaea acidophila</name>
    <dbReference type="NCBI Taxonomy" id="245834"/>
    <lineage>
        <taxon>Eukaryota</taxon>
        <taxon>Fungi</taxon>
        <taxon>Dikarya</taxon>
        <taxon>Ascomycota</taxon>
        <taxon>Pezizomycotina</taxon>
        <taxon>Dothideomycetes</taxon>
        <taxon>Dothideomycetidae</taxon>
        <taxon>Mycosphaerellales</taxon>
        <taxon>Teratosphaeriaceae</taxon>
        <taxon>Neohortaea</taxon>
    </lineage>
</organism>
<evidence type="ECO:0000256" key="1">
    <source>
        <dbReference type="SAM" id="MobiDB-lite"/>
    </source>
</evidence>
<dbReference type="InterPro" id="IPR032710">
    <property type="entry name" value="NTF2-like_dom_sf"/>
</dbReference>
<evidence type="ECO:0000313" key="2">
    <source>
        <dbReference type="EMBL" id="KAF2483521.1"/>
    </source>
</evidence>
<feature type="compositionally biased region" description="Pro residues" evidence="1">
    <location>
        <begin position="20"/>
        <end position="31"/>
    </location>
</feature>
<feature type="compositionally biased region" description="Polar residues" evidence="1">
    <location>
        <begin position="1"/>
        <end position="16"/>
    </location>
</feature>
<proteinExistence type="predicted"/>
<keyword evidence="3" id="KW-1185">Reference proteome</keyword>
<accession>A0A6A6PUY2</accession>
<sequence length="170" mass="18625">MKSTTPPKLDSLSQLLPCSPETPPFDYPPPPPRTVTARLLESIAARMIEMTQNAEWTHPDWDWLVAQDYIAETPTASFSGTPFAATVGRQSFIDGVKAYKEAYPGFQGRPWSIAADVDEVHGTGRVLVLSHVHGNPPPLVMEGVTVVDFVLTKQGWRAVKQITLGGPRAF</sequence>
<dbReference type="GeneID" id="54474618"/>
<name>A0A6A6PUY2_9PEZI</name>
<dbReference type="RefSeq" id="XP_033590091.1">
    <property type="nucleotide sequence ID" value="XM_033733616.1"/>
</dbReference>
<dbReference type="Proteomes" id="UP000799767">
    <property type="component" value="Unassembled WGS sequence"/>
</dbReference>
<evidence type="ECO:0000313" key="3">
    <source>
        <dbReference type="Proteomes" id="UP000799767"/>
    </source>
</evidence>
<dbReference type="AlphaFoldDB" id="A0A6A6PUY2"/>
<dbReference type="SUPFAM" id="SSF54427">
    <property type="entry name" value="NTF2-like"/>
    <property type="match status" value="1"/>
</dbReference>